<dbReference type="AlphaFoldDB" id="A0A5C2RWL4"/>
<evidence type="ECO:0008006" key="3">
    <source>
        <dbReference type="Google" id="ProtNLM"/>
    </source>
</evidence>
<dbReference type="InterPro" id="IPR032675">
    <property type="entry name" value="LRR_dom_sf"/>
</dbReference>
<gene>
    <name evidence="1" type="ORF">L227DRAFT_511106</name>
</gene>
<organism evidence="1 2">
    <name type="scientific">Lentinus tigrinus ALCF2SS1-6</name>
    <dbReference type="NCBI Taxonomy" id="1328759"/>
    <lineage>
        <taxon>Eukaryota</taxon>
        <taxon>Fungi</taxon>
        <taxon>Dikarya</taxon>
        <taxon>Basidiomycota</taxon>
        <taxon>Agaricomycotina</taxon>
        <taxon>Agaricomycetes</taxon>
        <taxon>Polyporales</taxon>
        <taxon>Polyporaceae</taxon>
        <taxon>Lentinus</taxon>
    </lineage>
</organism>
<accession>A0A5C2RWL4</accession>
<reference evidence="1" key="1">
    <citation type="journal article" date="2018" name="Genome Biol. Evol.">
        <title>Genomics and development of Lentinus tigrinus, a white-rot wood-decaying mushroom with dimorphic fruiting bodies.</title>
        <authorList>
            <person name="Wu B."/>
            <person name="Xu Z."/>
            <person name="Knudson A."/>
            <person name="Carlson A."/>
            <person name="Chen N."/>
            <person name="Kovaka S."/>
            <person name="LaButti K."/>
            <person name="Lipzen A."/>
            <person name="Pennachio C."/>
            <person name="Riley R."/>
            <person name="Schakwitz W."/>
            <person name="Umezawa K."/>
            <person name="Ohm R.A."/>
            <person name="Grigoriev I.V."/>
            <person name="Nagy L.G."/>
            <person name="Gibbons J."/>
            <person name="Hibbett D."/>
        </authorList>
    </citation>
    <scope>NUCLEOTIDE SEQUENCE [LARGE SCALE GENOMIC DNA]</scope>
    <source>
        <strain evidence="1">ALCF2SS1-6</strain>
    </source>
</reference>
<evidence type="ECO:0000313" key="2">
    <source>
        <dbReference type="Proteomes" id="UP000313359"/>
    </source>
</evidence>
<proteinExistence type="predicted"/>
<protein>
    <recommendedName>
        <fullName evidence="3">F-box domain-containing protein</fullName>
    </recommendedName>
</protein>
<dbReference type="OrthoDB" id="2799179at2759"/>
<sequence length="418" mass="47315">LDEDVLNAILEILLCVGGLGALSRTSRHVRAACMPILFRKCFRTMRVRLPEPYIFLPAPLWSHVQSLVIRDDCFDKMDASDSPYTDNCLLCGALAGPLFEQWLPRMPRLRSITLYQNPFSGEQSHGISWSALCAVISIPTIRTLKIDRLHVCPALRPDDELHVASVAPLASFQYIFDKPALSSVYVRPAFRQPDYTAEMKALSTALRALHESLEVISLPTSSVSIQVFSMHTWPRLRRVVLRGEPSDSLVSSILSAISHLPSLKSLVLKFSASVQTRPGVLWRGDNVTSFPCPVLEELVLTYPDPADQIFDHLPPTLLALSLCCWRHLYHEFFSPYRSWDPSGGLIFNLLFSSSEMYRVLRRSQTPMLLRLTLEYRADDGDEELLHRIAQAYPRLTYIKLIRYRPREADTVPVVSALP</sequence>
<dbReference type="SUPFAM" id="SSF52047">
    <property type="entry name" value="RNI-like"/>
    <property type="match status" value="1"/>
</dbReference>
<dbReference type="EMBL" id="ML122301">
    <property type="protein sequence ID" value="RPD54816.1"/>
    <property type="molecule type" value="Genomic_DNA"/>
</dbReference>
<dbReference type="Proteomes" id="UP000313359">
    <property type="component" value="Unassembled WGS sequence"/>
</dbReference>
<keyword evidence="2" id="KW-1185">Reference proteome</keyword>
<feature type="non-terminal residue" evidence="1">
    <location>
        <position position="1"/>
    </location>
</feature>
<dbReference type="Gene3D" id="3.80.10.10">
    <property type="entry name" value="Ribonuclease Inhibitor"/>
    <property type="match status" value="1"/>
</dbReference>
<name>A0A5C2RWL4_9APHY</name>
<evidence type="ECO:0000313" key="1">
    <source>
        <dbReference type="EMBL" id="RPD54816.1"/>
    </source>
</evidence>